<name>A0AA39WFL1_9PEZI</name>
<dbReference type="InterPro" id="IPR020946">
    <property type="entry name" value="Flavin_mOase-like"/>
</dbReference>
<dbReference type="GO" id="GO:0004499">
    <property type="term" value="F:N,N-dimethylaniline monooxygenase activity"/>
    <property type="evidence" value="ECO:0007669"/>
    <property type="project" value="InterPro"/>
</dbReference>
<evidence type="ECO:0000256" key="5">
    <source>
        <dbReference type="ARBA" id="ARBA00023002"/>
    </source>
</evidence>
<keyword evidence="4" id="KW-0521">NADP</keyword>
<dbReference type="InterPro" id="IPR050346">
    <property type="entry name" value="FMO-like"/>
</dbReference>
<keyword evidence="6" id="KW-0812">Transmembrane</keyword>
<keyword evidence="6" id="KW-1133">Transmembrane helix</keyword>
<comment type="similarity">
    <text evidence="1">Belongs to the FMO family.</text>
</comment>
<keyword evidence="2" id="KW-0285">Flavoprotein</keyword>
<dbReference type="GO" id="GO:0050660">
    <property type="term" value="F:flavin adenine dinucleotide binding"/>
    <property type="evidence" value="ECO:0007669"/>
    <property type="project" value="InterPro"/>
</dbReference>
<proteinExistence type="inferred from homology"/>
<keyword evidence="5" id="KW-0560">Oxidoreductase</keyword>
<gene>
    <name evidence="7" type="ORF">B0T14DRAFT_437944</name>
</gene>
<feature type="transmembrane region" description="Helical" evidence="6">
    <location>
        <begin position="594"/>
        <end position="618"/>
    </location>
</feature>
<dbReference type="PIRSF" id="PIRSF000332">
    <property type="entry name" value="FMO"/>
    <property type="match status" value="1"/>
</dbReference>
<evidence type="ECO:0000313" key="8">
    <source>
        <dbReference type="Proteomes" id="UP001175000"/>
    </source>
</evidence>
<keyword evidence="8" id="KW-1185">Reference proteome</keyword>
<evidence type="ECO:0000256" key="4">
    <source>
        <dbReference type="ARBA" id="ARBA00022857"/>
    </source>
</evidence>
<dbReference type="PANTHER" id="PTHR23023">
    <property type="entry name" value="DIMETHYLANILINE MONOOXYGENASE"/>
    <property type="match status" value="1"/>
</dbReference>
<keyword evidence="3" id="KW-0274">FAD</keyword>
<organism evidence="7 8">
    <name type="scientific">Immersiella caudata</name>
    <dbReference type="NCBI Taxonomy" id="314043"/>
    <lineage>
        <taxon>Eukaryota</taxon>
        <taxon>Fungi</taxon>
        <taxon>Dikarya</taxon>
        <taxon>Ascomycota</taxon>
        <taxon>Pezizomycotina</taxon>
        <taxon>Sordariomycetes</taxon>
        <taxon>Sordariomycetidae</taxon>
        <taxon>Sordariales</taxon>
        <taxon>Lasiosphaeriaceae</taxon>
        <taxon>Immersiella</taxon>
    </lineage>
</organism>
<dbReference type="GO" id="GO:0050661">
    <property type="term" value="F:NADP binding"/>
    <property type="evidence" value="ECO:0007669"/>
    <property type="project" value="InterPro"/>
</dbReference>
<dbReference type="EMBL" id="JAULSU010000006">
    <property type="protein sequence ID" value="KAK0614499.1"/>
    <property type="molecule type" value="Genomic_DNA"/>
</dbReference>
<comment type="caution">
    <text evidence="7">The sequence shown here is derived from an EMBL/GenBank/DDBJ whole genome shotgun (WGS) entry which is preliminary data.</text>
</comment>
<evidence type="ECO:0000256" key="1">
    <source>
        <dbReference type="ARBA" id="ARBA00009183"/>
    </source>
</evidence>
<dbReference type="Pfam" id="PF00743">
    <property type="entry name" value="FMO-like"/>
    <property type="match status" value="1"/>
</dbReference>
<dbReference type="Gene3D" id="3.50.50.60">
    <property type="entry name" value="FAD/NAD(P)-binding domain"/>
    <property type="match status" value="1"/>
</dbReference>
<accession>A0AA39WFL1</accession>
<dbReference type="InterPro" id="IPR000960">
    <property type="entry name" value="Flavin_mOase"/>
</dbReference>
<evidence type="ECO:0000256" key="2">
    <source>
        <dbReference type="ARBA" id="ARBA00022630"/>
    </source>
</evidence>
<dbReference type="Proteomes" id="UP001175000">
    <property type="component" value="Unassembled WGS sequence"/>
</dbReference>
<evidence type="ECO:0000256" key="3">
    <source>
        <dbReference type="ARBA" id="ARBA00022827"/>
    </source>
</evidence>
<evidence type="ECO:0000313" key="7">
    <source>
        <dbReference type="EMBL" id="KAK0614499.1"/>
    </source>
</evidence>
<dbReference type="SUPFAM" id="SSF51905">
    <property type="entry name" value="FAD/NAD(P)-binding domain"/>
    <property type="match status" value="1"/>
</dbReference>
<dbReference type="InterPro" id="IPR036188">
    <property type="entry name" value="FAD/NAD-bd_sf"/>
</dbReference>
<dbReference type="PRINTS" id="PR00370">
    <property type="entry name" value="FMOXYGENASE"/>
</dbReference>
<reference evidence="7" key="1">
    <citation type="submission" date="2023-06" db="EMBL/GenBank/DDBJ databases">
        <title>Genome-scale phylogeny and comparative genomics of the fungal order Sordariales.</title>
        <authorList>
            <consortium name="Lawrence Berkeley National Laboratory"/>
            <person name="Hensen N."/>
            <person name="Bonometti L."/>
            <person name="Westerberg I."/>
            <person name="Brannstrom I.O."/>
            <person name="Guillou S."/>
            <person name="Cros-Aarteil S."/>
            <person name="Calhoun S."/>
            <person name="Haridas S."/>
            <person name="Kuo A."/>
            <person name="Mondo S."/>
            <person name="Pangilinan J."/>
            <person name="Riley R."/>
            <person name="Labutti K."/>
            <person name="Andreopoulos B."/>
            <person name="Lipzen A."/>
            <person name="Chen C."/>
            <person name="Yanf M."/>
            <person name="Daum C."/>
            <person name="Ng V."/>
            <person name="Clum A."/>
            <person name="Steindorff A."/>
            <person name="Ohm R."/>
            <person name="Martin F."/>
            <person name="Silar P."/>
            <person name="Natvig D."/>
            <person name="Lalanne C."/>
            <person name="Gautier V."/>
            <person name="Ament-Velasquez S.L."/>
            <person name="Kruys A."/>
            <person name="Hutchinson M.I."/>
            <person name="Powell A.J."/>
            <person name="Barry K."/>
            <person name="Miller A.N."/>
            <person name="Grigoriev I.V."/>
            <person name="Debuchy R."/>
            <person name="Gladieux P."/>
            <person name="Thoren M.H."/>
            <person name="Johannesson H."/>
        </authorList>
    </citation>
    <scope>NUCLEOTIDE SEQUENCE</scope>
    <source>
        <strain evidence="7">CBS 606.72</strain>
    </source>
</reference>
<protein>
    <submittedName>
        <fullName evidence="7">Dimethylaniline monooxygenase</fullName>
    </submittedName>
</protein>
<keyword evidence="6" id="KW-0472">Membrane</keyword>
<sequence>MKVIVIGGGPGGLVTLKHLATAHNFFDIKPIDVQLFEAEDSLGGTFKYRVWAGAELVSSKYLTTFSDFRLPEDAPDFLSPQQYVQYLQDYAKHFRLLGHIRCNTSVTDVRRRQGGGHIVTTLNRDASTTKEHQCDAVIVCSGLNLTPNVPSGIQGLAESASHTFRTLHSSIFKNLPGPDSEFLPTQQTDKRQGSTIVVLGAGETAHDIAYAAINHPSVSRVILSHKNGFFIAPKISPEPVILRVWGKPYEGKRPNKPLDTTVASLFDTAYVPAWLQRGGLLWGYYDAWIRWIFWLISGSTGGCDQWVGGSGRGVDSFFMVKSDKAIQYISPPYRKGWVNAIRSFFINIPLKDTQGKEIELAPWPACVEKVKKRDVMHLDSDTDDEVEIIKFTDDGSPESERLKTRPPVIPDTVIFATGYKREFPFLSEEYPRPGDCSVRGIYRNIDDGFGYIGMIRPSIGAIPPLAELQAQLFTSRLITNHYSLTSPLSRHALAPYELDYALHPSQGHDVFRNKFGVDHESYAYQLALDMGAAPKVTHVLRQHGWKVFFTWAMGPNFNTKFRLVGPWAAPEEAGEVMRGELFGVVRRSGGGVFFVTYTLIPQVIFGVLSLVIMGWEWVRGFVSV</sequence>
<dbReference type="AlphaFoldDB" id="A0AA39WFL1"/>
<evidence type="ECO:0000256" key="6">
    <source>
        <dbReference type="SAM" id="Phobius"/>
    </source>
</evidence>
<keyword evidence="7" id="KW-0503">Monooxygenase</keyword>